<dbReference type="SUPFAM" id="SSF52255">
    <property type="entry name" value="N5-CAIR mutase (phosphoribosylaminoimidazole carboxylase, PurE)"/>
    <property type="match status" value="1"/>
</dbReference>
<dbReference type="InterPro" id="IPR000031">
    <property type="entry name" value="PurE_dom"/>
</dbReference>
<comment type="caution">
    <text evidence="2">The sequence shown here is derived from an EMBL/GenBank/DDBJ whole genome shotgun (WGS) entry which is preliminary data.</text>
</comment>
<protein>
    <submittedName>
        <fullName evidence="2">Nickel pincer cofactor biosynthesis protein LarB</fullName>
    </submittedName>
</protein>
<dbReference type="Gene3D" id="3.40.50.1970">
    <property type="match status" value="1"/>
</dbReference>
<dbReference type="Proteomes" id="UP001500928">
    <property type="component" value="Unassembled WGS sequence"/>
</dbReference>
<name>A0ABP9BIK7_9PSEU</name>
<organism evidence="2 3">
    <name type="scientific">Actinomycetospora chlora</name>
    <dbReference type="NCBI Taxonomy" id="663608"/>
    <lineage>
        <taxon>Bacteria</taxon>
        <taxon>Bacillati</taxon>
        <taxon>Actinomycetota</taxon>
        <taxon>Actinomycetes</taxon>
        <taxon>Pseudonocardiales</taxon>
        <taxon>Pseudonocardiaceae</taxon>
        <taxon>Actinomycetospora</taxon>
    </lineage>
</organism>
<dbReference type="EMBL" id="BAABHO010000026">
    <property type="protein sequence ID" value="GAA4794977.1"/>
    <property type="molecule type" value="Genomic_DNA"/>
</dbReference>
<feature type="domain" description="PurE" evidence="1">
    <location>
        <begin position="99"/>
        <end position="231"/>
    </location>
</feature>
<reference evidence="3" key="1">
    <citation type="journal article" date="2019" name="Int. J. Syst. Evol. Microbiol.">
        <title>The Global Catalogue of Microorganisms (GCM) 10K type strain sequencing project: providing services to taxonomists for standard genome sequencing and annotation.</title>
        <authorList>
            <consortium name="The Broad Institute Genomics Platform"/>
            <consortium name="The Broad Institute Genome Sequencing Center for Infectious Disease"/>
            <person name="Wu L."/>
            <person name="Ma J."/>
        </authorList>
    </citation>
    <scope>NUCLEOTIDE SEQUENCE [LARGE SCALE GENOMIC DNA]</scope>
    <source>
        <strain evidence="3">JCM 17979</strain>
    </source>
</reference>
<sequence length="233" mass="23133">MTDGTTPGTLGVGGFAELDTDRRRRTGVPEVVYGEGKTPEQTLRLLAELRRTDPRGPALATRCPPAVLDAARDAFPGEAVAADPVGRTVTVGALPPPVGDVVALTAGTTDLPVAGECRATLAALGVGVRLVADVGVAGLHRLLGHLDAIRDADAVVVAAGMDGALPSVVAGLVPAPVIGVPTSVGYGVAAGGLATAAAMLASCSPGLVVVNVDNGFGAAVHAAKIVHRVRGDR</sequence>
<dbReference type="PANTHER" id="PTHR43064">
    <property type="entry name" value="PHOSPHORIBOSYLAMINOIMIDAZOLE CARBOXYLASE-RELATED"/>
    <property type="match status" value="1"/>
</dbReference>
<evidence type="ECO:0000259" key="1">
    <source>
        <dbReference type="SMART" id="SM01001"/>
    </source>
</evidence>
<keyword evidence="3" id="KW-1185">Reference proteome</keyword>
<dbReference type="RefSeq" id="WP_345417314.1">
    <property type="nucleotide sequence ID" value="NZ_BAABHO010000026.1"/>
</dbReference>
<dbReference type="NCBIfam" id="NF033503">
    <property type="entry name" value="LarB"/>
    <property type="match status" value="1"/>
</dbReference>
<gene>
    <name evidence="2" type="primary">larB</name>
    <name evidence="2" type="ORF">GCM10023200_33780</name>
</gene>
<dbReference type="PANTHER" id="PTHR43064:SF1">
    <property type="entry name" value="SLL1489 PROTEIN"/>
    <property type="match status" value="1"/>
</dbReference>
<accession>A0ABP9BIK7</accession>
<dbReference type="SMART" id="SM01001">
    <property type="entry name" value="AIRC"/>
    <property type="match status" value="1"/>
</dbReference>
<dbReference type="InterPro" id="IPR039476">
    <property type="entry name" value="P2CMN_synthase_LarB"/>
</dbReference>
<evidence type="ECO:0000313" key="3">
    <source>
        <dbReference type="Proteomes" id="UP001500928"/>
    </source>
</evidence>
<proteinExistence type="predicted"/>
<dbReference type="Pfam" id="PF00731">
    <property type="entry name" value="AIRC"/>
    <property type="match status" value="1"/>
</dbReference>
<evidence type="ECO:0000313" key="2">
    <source>
        <dbReference type="EMBL" id="GAA4794977.1"/>
    </source>
</evidence>